<name>A0A8J6DRH1_GALPY</name>
<feature type="transmembrane region" description="Helical" evidence="6">
    <location>
        <begin position="301"/>
        <end position="321"/>
    </location>
</feature>
<dbReference type="PROSITE" id="PS50801">
    <property type="entry name" value="STAS"/>
    <property type="match status" value="1"/>
</dbReference>
<feature type="region of interest" description="Disordered" evidence="5">
    <location>
        <begin position="739"/>
        <end position="782"/>
    </location>
</feature>
<evidence type="ECO:0000259" key="7">
    <source>
        <dbReference type="PROSITE" id="PS50801"/>
    </source>
</evidence>
<evidence type="ECO:0000313" key="9">
    <source>
        <dbReference type="Proteomes" id="UP000700334"/>
    </source>
</evidence>
<evidence type="ECO:0000313" key="8">
    <source>
        <dbReference type="EMBL" id="KAG8518091.1"/>
    </source>
</evidence>
<feature type="domain" description="STAS" evidence="7">
    <location>
        <begin position="656"/>
        <end position="869"/>
    </location>
</feature>
<keyword evidence="4 6" id="KW-0472">Membrane</keyword>
<feature type="region of interest" description="Disordered" evidence="5">
    <location>
        <begin position="1"/>
        <end position="38"/>
    </location>
</feature>
<feature type="region of interest" description="Disordered" evidence="5">
    <location>
        <begin position="490"/>
        <end position="515"/>
    </location>
</feature>
<dbReference type="SUPFAM" id="SSF52091">
    <property type="entry name" value="SpoIIaa-like"/>
    <property type="match status" value="1"/>
</dbReference>
<sequence>KPRSRAGQRLVGAPGPGGGGRGAAEQAAPALTPASAPHLPSAWRSAGVPVMSQVWRASHVLGAKQNSQGERVHHQSRGGRPPKEFVNAPDMSPPRPRCVVDRAAYSLTLFDDEFEKKNRTYPLGEKLRGAFRCSSTKVKAVVFGLLPVLTWLPKYKIKDYIVPDLLGGLSGGSIQVPQGMAFALLANLPAVNGLYSSFFPLLTYFFLGGIHQMVPGTFAVISILVGNICLQLAPESRFQVFNDTTNQTHVDTAAMDAERLHVSATLACLTAVIQMGLGFMQFGFVAIYLSESFIRGFMTAAGLQILISVLKYIFGLTVPSYTGPGSIVFTFIDICKNLPHTNIASLIFALISGAFLVLVKELNARYMHKIHFPIPTEMIVVVVATAISGSYGMPHKYNMQIVGEIQHGFPAPVLPVVSQWQDMIGTAFSLAIVGYVINLAMGRTLANKHGYDVDSNQEMIALGCSNFFGSFFKIHVICCALSVTLAVDGAGGKSQVSPVQGTGSGRTSPRQPDQGLCATPAAPQAPLSRDVAAAPTPDSLWQVASLCVSLVVMVTMLVLGSYLYPLPKSVLGALIAVNLKNSLKQLADPYYLWQKSKLDCCIWVVSFLSSFFLSLPYGVAVGVAFSILVVVFQTQFRNGYALAQALDTDIYVNPKTYNKVHEIEGIKIVTYCSPLYFANSEIFRQKVIAKTGVDPQKVLLAKQKYLKKQEKARAVATPRRKSLCMKSKTVSLQELQQDFEGPSLTDPNNNQTANGASVSSAACRPDSAPATQAEPPAPSEPADLLAGVPPYVAFHTLILDMSGVSFVDLMGIKALAKLSSTYRKVGVKVFLVNIHAQVYDDISHGGIFADGSLEHSHVFPSVHDAVLFAQADARQVAPGQDFHGVSLCPCFYPSLCPVLDQNASCLSGPPGRVFQPDSSHLLFALRA</sequence>
<feature type="transmembrane region" description="Helical" evidence="6">
    <location>
        <begin position="423"/>
        <end position="441"/>
    </location>
</feature>
<comment type="caution">
    <text evidence="8">The sequence shown here is derived from an EMBL/GenBank/DDBJ whole genome shotgun (WGS) entry which is preliminary data.</text>
</comment>
<evidence type="ECO:0000256" key="3">
    <source>
        <dbReference type="ARBA" id="ARBA00022989"/>
    </source>
</evidence>
<feature type="transmembrane region" description="Helical" evidence="6">
    <location>
        <begin position="341"/>
        <end position="359"/>
    </location>
</feature>
<dbReference type="AlphaFoldDB" id="A0A8J6DRH1"/>
<keyword evidence="3 6" id="KW-1133">Transmembrane helix</keyword>
<reference evidence="8" key="1">
    <citation type="journal article" date="2021" name="Evol. Appl.">
        <title>The genome of the Pyrenean desman and the effects of bottlenecks and inbreeding on the genomic landscape of an endangered species.</title>
        <authorList>
            <person name="Escoda L."/>
            <person name="Castresana J."/>
        </authorList>
    </citation>
    <scope>NUCLEOTIDE SEQUENCE</scope>
    <source>
        <strain evidence="8">IBE-C5619</strain>
    </source>
</reference>
<organism evidence="8 9">
    <name type="scientific">Galemys pyrenaicus</name>
    <name type="common">Iberian desman</name>
    <name type="synonym">Pyrenean desman</name>
    <dbReference type="NCBI Taxonomy" id="202257"/>
    <lineage>
        <taxon>Eukaryota</taxon>
        <taxon>Metazoa</taxon>
        <taxon>Chordata</taxon>
        <taxon>Craniata</taxon>
        <taxon>Vertebrata</taxon>
        <taxon>Euteleostomi</taxon>
        <taxon>Mammalia</taxon>
        <taxon>Eutheria</taxon>
        <taxon>Laurasiatheria</taxon>
        <taxon>Eulipotyphla</taxon>
        <taxon>Talpidae</taxon>
        <taxon>Galemys</taxon>
    </lineage>
</organism>
<protein>
    <submittedName>
        <fullName evidence="8">Solute carrier family 26 member 9</fullName>
    </submittedName>
</protein>
<feature type="transmembrane region" description="Helical" evidence="6">
    <location>
        <begin position="602"/>
        <end position="632"/>
    </location>
</feature>
<gene>
    <name evidence="8" type="ORF">J0S82_016931</name>
</gene>
<feature type="transmembrane region" description="Helical" evidence="6">
    <location>
        <begin position="371"/>
        <end position="391"/>
    </location>
</feature>
<feature type="transmembrane region" description="Helical" evidence="6">
    <location>
        <begin position="180"/>
        <end position="207"/>
    </location>
</feature>
<feature type="transmembrane region" description="Helical" evidence="6">
    <location>
        <begin position="543"/>
        <end position="564"/>
    </location>
</feature>
<keyword evidence="2 6" id="KW-0812">Transmembrane</keyword>
<feature type="region of interest" description="Disordered" evidence="5">
    <location>
        <begin position="63"/>
        <end position="93"/>
    </location>
</feature>
<feature type="transmembrane region" description="Helical" evidence="6">
    <location>
        <begin position="264"/>
        <end position="289"/>
    </location>
</feature>
<feature type="compositionally biased region" description="Polar residues" evidence="5">
    <location>
        <begin position="745"/>
        <end position="760"/>
    </location>
</feature>
<dbReference type="Gene3D" id="3.30.750.24">
    <property type="entry name" value="STAS domain"/>
    <property type="match status" value="1"/>
</dbReference>
<dbReference type="Proteomes" id="UP000700334">
    <property type="component" value="Unassembled WGS sequence"/>
</dbReference>
<evidence type="ECO:0000256" key="6">
    <source>
        <dbReference type="SAM" id="Phobius"/>
    </source>
</evidence>
<feature type="non-terminal residue" evidence="8">
    <location>
        <position position="927"/>
    </location>
</feature>
<proteinExistence type="predicted"/>
<dbReference type="InterPro" id="IPR002645">
    <property type="entry name" value="STAS_dom"/>
</dbReference>
<dbReference type="InterPro" id="IPR011547">
    <property type="entry name" value="SLC26A/SulP_dom"/>
</dbReference>
<dbReference type="Pfam" id="PF01740">
    <property type="entry name" value="STAS"/>
    <property type="match status" value="1"/>
</dbReference>
<comment type="subcellular location">
    <subcellularLocation>
        <location evidence="1">Membrane</location>
        <topology evidence="1">Multi-pass membrane protein</topology>
    </subcellularLocation>
</comment>
<dbReference type="InterPro" id="IPR036513">
    <property type="entry name" value="STAS_dom_sf"/>
</dbReference>
<feature type="compositionally biased region" description="Low complexity" evidence="5">
    <location>
        <begin position="23"/>
        <end position="38"/>
    </location>
</feature>
<evidence type="ECO:0000256" key="5">
    <source>
        <dbReference type="SAM" id="MobiDB-lite"/>
    </source>
</evidence>
<feature type="compositionally biased region" description="Polar residues" evidence="5">
    <location>
        <begin position="494"/>
        <end position="511"/>
    </location>
</feature>
<dbReference type="InterPro" id="IPR001902">
    <property type="entry name" value="SLC26A/SulP_fam"/>
</dbReference>
<keyword evidence="9" id="KW-1185">Reference proteome</keyword>
<dbReference type="GO" id="GO:0016020">
    <property type="term" value="C:membrane"/>
    <property type="evidence" value="ECO:0007669"/>
    <property type="project" value="UniProtKB-SubCell"/>
</dbReference>
<accession>A0A8J6DRH1</accession>
<evidence type="ECO:0000256" key="4">
    <source>
        <dbReference type="ARBA" id="ARBA00023136"/>
    </source>
</evidence>
<dbReference type="GO" id="GO:0055085">
    <property type="term" value="P:transmembrane transport"/>
    <property type="evidence" value="ECO:0007669"/>
    <property type="project" value="InterPro"/>
</dbReference>
<dbReference type="CDD" id="cd07042">
    <property type="entry name" value="STAS_SulP_like_sulfate_transporter"/>
    <property type="match status" value="1"/>
</dbReference>
<dbReference type="Pfam" id="PF00916">
    <property type="entry name" value="Sulfate_transp"/>
    <property type="match status" value="2"/>
</dbReference>
<evidence type="ECO:0000256" key="2">
    <source>
        <dbReference type="ARBA" id="ARBA00022692"/>
    </source>
</evidence>
<evidence type="ECO:0000256" key="1">
    <source>
        <dbReference type="ARBA" id="ARBA00004141"/>
    </source>
</evidence>
<dbReference type="OrthoDB" id="288203at2759"/>
<dbReference type="EMBL" id="JAGFMF010011641">
    <property type="protein sequence ID" value="KAG8518091.1"/>
    <property type="molecule type" value="Genomic_DNA"/>
</dbReference>
<dbReference type="PANTHER" id="PTHR11814">
    <property type="entry name" value="SULFATE TRANSPORTER"/>
    <property type="match status" value="1"/>
</dbReference>